<protein>
    <recommendedName>
        <fullName evidence="3">Lipoprotein</fullName>
    </recommendedName>
</protein>
<proteinExistence type="predicted"/>
<comment type="caution">
    <text evidence="1">The sequence shown here is derived from an EMBL/GenBank/DDBJ whole genome shotgun (WGS) entry which is preliminary data.</text>
</comment>
<evidence type="ECO:0000313" key="1">
    <source>
        <dbReference type="EMBL" id="MDP5273073.1"/>
    </source>
</evidence>
<name>A0ABT9IUW5_9BACL</name>
<dbReference type="PROSITE" id="PS51257">
    <property type="entry name" value="PROKAR_LIPOPROTEIN"/>
    <property type="match status" value="1"/>
</dbReference>
<sequence>MKLIIRNFLFIILVCTLITVTGCTNMGEANESAQNNNNEQVDEQSQIRTAEFEKLIENNSKPMELYQYIDEHLEELSKNDLSKILIQLEDQMLLQLANYNDELKNTDIQSYINEIFDEDHQLMIEEVQDESIKEMLSEIQGNGYQIKGSKETFILKIDYTLMEKYIGKTNNEISDYIAIKALESKQGYEENFTLTISWDELSNRVALSELFINSYPESIRSDAIERIYLNYLIPYLKGLPNTTVYNPDSNQYNQQLLDNYLSYIDKYPETRTSQILNDYMIKLEESDYIYTQEVEQYLDTILMQYLSG</sequence>
<reference evidence="1 2" key="1">
    <citation type="submission" date="2023-08" db="EMBL/GenBank/DDBJ databases">
        <authorList>
            <person name="Park J.-S."/>
        </authorList>
    </citation>
    <scope>NUCLEOTIDE SEQUENCE [LARGE SCALE GENOMIC DNA]</scope>
    <source>
        <strain evidence="1 2">2205SS18-9</strain>
    </source>
</reference>
<dbReference type="RefSeq" id="WP_305990365.1">
    <property type="nucleotide sequence ID" value="NZ_JAVAMP010000001.1"/>
</dbReference>
<accession>A0ABT9IUW5</accession>
<keyword evidence="2" id="KW-1185">Reference proteome</keyword>
<evidence type="ECO:0008006" key="3">
    <source>
        <dbReference type="Google" id="ProtNLM"/>
    </source>
</evidence>
<dbReference type="Proteomes" id="UP001231941">
    <property type="component" value="Unassembled WGS sequence"/>
</dbReference>
<gene>
    <name evidence="1" type="ORF">Q5Y73_03055</name>
</gene>
<evidence type="ECO:0000313" key="2">
    <source>
        <dbReference type="Proteomes" id="UP001231941"/>
    </source>
</evidence>
<dbReference type="EMBL" id="JAVAMP010000001">
    <property type="protein sequence ID" value="MDP5273073.1"/>
    <property type="molecule type" value="Genomic_DNA"/>
</dbReference>
<organism evidence="1 2">
    <name type="scientific">Chengkuizengella axinellae</name>
    <dbReference type="NCBI Taxonomy" id="3064388"/>
    <lineage>
        <taxon>Bacteria</taxon>
        <taxon>Bacillati</taxon>
        <taxon>Bacillota</taxon>
        <taxon>Bacilli</taxon>
        <taxon>Bacillales</taxon>
        <taxon>Paenibacillaceae</taxon>
        <taxon>Chengkuizengella</taxon>
    </lineage>
</organism>